<dbReference type="Pfam" id="PF00460">
    <property type="entry name" value="Flg_bb_rod"/>
    <property type="match status" value="1"/>
</dbReference>
<feature type="domain" description="Flagellar basal body rod protein N-terminal" evidence="3">
    <location>
        <begin position="5"/>
        <end position="35"/>
    </location>
</feature>
<dbReference type="PANTHER" id="PTHR30435">
    <property type="entry name" value="FLAGELLAR PROTEIN"/>
    <property type="match status" value="1"/>
</dbReference>
<evidence type="ECO:0000259" key="3">
    <source>
        <dbReference type="Pfam" id="PF00460"/>
    </source>
</evidence>
<dbReference type="GO" id="GO:0009425">
    <property type="term" value="C:bacterial-type flagellum basal body"/>
    <property type="evidence" value="ECO:0007669"/>
    <property type="project" value="UniProtKB-SubCell"/>
</dbReference>
<dbReference type="InterPro" id="IPR010930">
    <property type="entry name" value="Flg_bb/hook_C_dom"/>
</dbReference>
<comment type="caution">
    <text evidence="6">The sequence shown here is derived from an EMBL/GenBank/DDBJ whole genome shotgun (WGS) entry which is preliminary data.</text>
</comment>
<dbReference type="InterPro" id="IPR020013">
    <property type="entry name" value="Flagellar_FlgE/F/G"/>
</dbReference>
<dbReference type="EMBL" id="VTEV01000002">
    <property type="protein sequence ID" value="TYS69688.1"/>
    <property type="molecule type" value="Genomic_DNA"/>
</dbReference>
<dbReference type="Proteomes" id="UP000322524">
    <property type="component" value="Unassembled WGS sequence"/>
</dbReference>
<feature type="domain" description="Flagellar basal-body/hook protein C-terminal" evidence="4">
    <location>
        <begin position="233"/>
        <end position="276"/>
    </location>
</feature>
<dbReference type="GO" id="GO:0071978">
    <property type="term" value="P:bacterial-type flagellum-dependent swarming motility"/>
    <property type="evidence" value="ECO:0007669"/>
    <property type="project" value="TreeGrafter"/>
</dbReference>
<reference evidence="6 7" key="1">
    <citation type="submission" date="2019-08" db="EMBL/GenBank/DDBJ databases">
        <title>Bacillus genomes from the desert of Cuatro Cienegas, Coahuila.</title>
        <authorList>
            <person name="Olmedo-Alvarez G."/>
        </authorList>
    </citation>
    <scope>NUCLEOTIDE SEQUENCE [LARGE SCALE GENOMIC DNA]</scope>
    <source>
        <strain evidence="6 7">CH28_1T</strain>
    </source>
</reference>
<feature type="domain" description="Flagellar hook protein FlgE/F/G-like D1" evidence="5">
    <location>
        <begin position="105"/>
        <end position="174"/>
    </location>
</feature>
<keyword evidence="6" id="KW-0282">Flagellum</keyword>
<dbReference type="SUPFAM" id="SSF117143">
    <property type="entry name" value="Flagellar hook protein flgE"/>
    <property type="match status" value="1"/>
</dbReference>
<dbReference type="NCBIfam" id="TIGR03506">
    <property type="entry name" value="FlgEFG_subfam"/>
    <property type="match status" value="1"/>
</dbReference>
<dbReference type="OrthoDB" id="9804559at2"/>
<organism evidence="6 7">
    <name type="scientific">Sutcliffiella horikoshii</name>
    <dbReference type="NCBI Taxonomy" id="79883"/>
    <lineage>
        <taxon>Bacteria</taxon>
        <taxon>Bacillati</taxon>
        <taxon>Bacillota</taxon>
        <taxon>Bacilli</taxon>
        <taxon>Bacillales</taxon>
        <taxon>Bacillaceae</taxon>
        <taxon>Sutcliffiella</taxon>
    </lineage>
</organism>
<dbReference type="InterPro" id="IPR001444">
    <property type="entry name" value="Flag_bb_rod_N"/>
</dbReference>
<dbReference type="RefSeq" id="WP_148987249.1">
    <property type="nucleotide sequence ID" value="NZ_VTEV01000002.1"/>
</dbReference>
<name>A0A5D4T4U9_9BACI</name>
<dbReference type="STRING" id="79883.GCA_001636495_00890"/>
<evidence type="ECO:0000256" key="2">
    <source>
        <dbReference type="RuleBase" id="RU362116"/>
    </source>
</evidence>
<evidence type="ECO:0000256" key="1">
    <source>
        <dbReference type="ARBA" id="ARBA00009677"/>
    </source>
</evidence>
<keyword evidence="2" id="KW-0975">Bacterial flagellum</keyword>
<protein>
    <submittedName>
        <fullName evidence="6">Flagellar hook-basal body protein</fullName>
    </submittedName>
</protein>
<comment type="similarity">
    <text evidence="1 2">Belongs to the flagella basal body rod proteins family.</text>
</comment>
<evidence type="ECO:0000259" key="5">
    <source>
        <dbReference type="Pfam" id="PF22692"/>
    </source>
</evidence>
<dbReference type="Pfam" id="PF22692">
    <property type="entry name" value="LlgE_F_G_D1"/>
    <property type="match status" value="1"/>
</dbReference>
<keyword evidence="6" id="KW-0966">Cell projection</keyword>
<evidence type="ECO:0000313" key="7">
    <source>
        <dbReference type="Proteomes" id="UP000322524"/>
    </source>
</evidence>
<dbReference type="AlphaFoldDB" id="A0A5D4T4U9"/>
<gene>
    <name evidence="6" type="ORF">FZC76_05480</name>
</gene>
<accession>A0A5D4T4U9</accession>
<sequence length="280" mass="30817">MNRIMLNATNTMNQLQKQLDLISHNVANVDTVGYKQRSATFQELLAQQTNNQPLAQYDNQTARQSELGIRVGSGSGLSKTQLHLTQGPMKATDRMLDFALTKEDQFFTVQVTENGQTSTQFTRNGVFYLSPINNAEVMLVTSEGHPVLDSDDQPIILPEDVKEVKLQGSGILSAMMTDGQAIARELGIAEVIRPQMLESRPGSLYAIPLANVQDPEAVVGYLQGGARQVISMQQGMLEQSNVDLASEMTELTLMQRSYQFNAKSVQFADQMMGLVNGLKS</sequence>
<dbReference type="InterPro" id="IPR053967">
    <property type="entry name" value="LlgE_F_G-like_D1"/>
</dbReference>
<dbReference type="PANTHER" id="PTHR30435:SF19">
    <property type="entry name" value="FLAGELLAR BASAL-BODY ROD PROTEIN FLGG"/>
    <property type="match status" value="1"/>
</dbReference>
<evidence type="ECO:0000313" key="6">
    <source>
        <dbReference type="EMBL" id="TYS69688.1"/>
    </source>
</evidence>
<comment type="subcellular location">
    <subcellularLocation>
        <location evidence="2">Bacterial flagellum basal body</location>
    </subcellularLocation>
</comment>
<evidence type="ECO:0000259" key="4">
    <source>
        <dbReference type="Pfam" id="PF06429"/>
    </source>
</evidence>
<proteinExistence type="inferred from homology"/>
<dbReference type="Pfam" id="PF06429">
    <property type="entry name" value="Flg_bbr_C"/>
    <property type="match status" value="1"/>
</dbReference>
<keyword evidence="6" id="KW-0969">Cilium</keyword>
<dbReference type="InterPro" id="IPR037925">
    <property type="entry name" value="FlgE/F/G-like"/>
</dbReference>